<protein>
    <submittedName>
        <fullName evidence="2">Uncharacterized protein</fullName>
    </submittedName>
</protein>
<organism evidence="2 3">
    <name type="scientific">Esox lucius</name>
    <name type="common">Northern pike</name>
    <dbReference type="NCBI Taxonomy" id="8010"/>
    <lineage>
        <taxon>Eukaryota</taxon>
        <taxon>Metazoa</taxon>
        <taxon>Chordata</taxon>
        <taxon>Craniata</taxon>
        <taxon>Vertebrata</taxon>
        <taxon>Euteleostomi</taxon>
        <taxon>Actinopterygii</taxon>
        <taxon>Neopterygii</taxon>
        <taxon>Teleostei</taxon>
        <taxon>Protacanthopterygii</taxon>
        <taxon>Esociformes</taxon>
        <taxon>Esocidae</taxon>
        <taxon>Esox</taxon>
    </lineage>
</organism>
<evidence type="ECO:0000313" key="2">
    <source>
        <dbReference type="Ensembl" id="ENSELUP00000097069.1"/>
    </source>
</evidence>
<keyword evidence="1" id="KW-0472">Membrane</keyword>
<feature type="transmembrane region" description="Helical" evidence="1">
    <location>
        <begin position="38"/>
        <end position="63"/>
    </location>
</feature>
<keyword evidence="1" id="KW-1133">Transmembrane helix</keyword>
<reference evidence="2" key="3">
    <citation type="submission" date="2025-09" db="UniProtKB">
        <authorList>
            <consortium name="Ensembl"/>
        </authorList>
    </citation>
    <scope>IDENTIFICATION</scope>
</reference>
<dbReference type="Ensembl" id="ENSELUT00000088755.1">
    <property type="protein sequence ID" value="ENSELUP00000097069.1"/>
    <property type="gene ID" value="ENSELUG00000044974.1"/>
</dbReference>
<dbReference type="Proteomes" id="UP000265140">
    <property type="component" value="Chromosome 11"/>
</dbReference>
<name>A0AAY5L7D8_ESOLU</name>
<accession>A0AAY5L7D8</accession>
<proteinExistence type="predicted"/>
<keyword evidence="3" id="KW-1185">Reference proteome</keyword>
<keyword evidence="1" id="KW-0812">Transmembrane</keyword>
<evidence type="ECO:0000313" key="3">
    <source>
        <dbReference type="Proteomes" id="UP000265140"/>
    </source>
</evidence>
<evidence type="ECO:0000256" key="1">
    <source>
        <dbReference type="SAM" id="Phobius"/>
    </source>
</evidence>
<sequence>FSANSSPPLSKTPLSLSLPFAFSSFSPLPLPFPFSLRLFSFTFTPSPLSLPMSFSFCCLLFNLPKGLGNHFKTFTFLLVDMFKHWSTRGTGFSLCSDLPQRVFCGPVSRASGWMVIGSRMEVR</sequence>
<dbReference type="AlphaFoldDB" id="A0AAY5L7D8"/>
<reference evidence="2" key="2">
    <citation type="submission" date="2025-08" db="UniProtKB">
        <authorList>
            <consortium name="Ensembl"/>
        </authorList>
    </citation>
    <scope>IDENTIFICATION</scope>
</reference>
<reference evidence="2 3" key="1">
    <citation type="submission" date="2020-02" db="EMBL/GenBank/DDBJ databases">
        <title>Esox lucius (northern pike) genome, fEsoLuc1, primary haplotype.</title>
        <authorList>
            <person name="Myers G."/>
            <person name="Karagic N."/>
            <person name="Meyer A."/>
            <person name="Pippel M."/>
            <person name="Reichard M."/>
            <person name="Winkler S."/>
            <person name="Tracey A."/>
            <person name="Sims Y."/>
            <person name="Howe K."/>
            <person name="Rhie A."/>
            <person name="Formenti G."/>
            <person name="Durbin R."/>
            <person name="Fedrigo O."/>
            <person name="Jarvis E.D."/>
        </authorList>
    </citation>
    <scope>NUCLEOTIDE SEQUENCE [LARGE SCALE GENOMIC DNA]</scope>
</reference>